<proteinExistence type="predicted"/>
<accession>A0A0G9H8C1</accession>
<evidence type="ECO:0000313" key="1">
    <source>
        <dbReference type="EMBL" id="APG06257.1"/>
    </source>
</evidence>
<gene>
    <name evidence="1" type="ORF">BJI69_21680</name>
</gene>
<evidence type="ECO:0000313" key="2">
    <source>
        <dbReference type="Proteomes" id="UP000182987"/>
    </source>
</evidence>
<dbReference type="Proteomes" id="UP000182987">
    <property type="component" value="Chromosome"/>
</dbReference>
<dbReference type="PATRIC" id="fig|1440763.5.peg.3322"/>
<dbReference type="RefSeq" id="WP_046968772.1">
    <property type="nucleotide sequence ID" value="NZ_CP017480.1"/>
</dbReference>
<dbReference type="AlphaFoldDB" id="A0A0G9H8C1"/>
<dbReference type="KEGG" id="lrz:BJI69_21680"/>
<sequence>MKVVLTIAMFALLGLPLEAASAQPRAVAFEVSGCGGWAAFANDTIERNSELNWFRGFVSGRDFTANSKRSSVRVVSDATIVGSVDAFCRDHPDQNMLHAALNLASQLP</sequence>
<reference evidence="2" key="1">
    <citation type="submission" date="2016-09" db="EMBL/GenBank/DDBJ databases">
        <authorList>
            <person name="Lysoe E."/>
        </authorList>
    </citation>
    <scope>NUCLEOTIDE SEQUENCE [LARGE SCALE GENOMIC DNA]</scope>
    <source>
        <strain evidence="2">LJ96T</strain>
    </source>
</reference>
<organism evidence="1 2">
    <name type="scientific">Luteibacter rhizovicinus DSM 16549</name>
    <dbReference type="NCBI Taxonomy" id="1440763"/>
    <lineage>
        <taxon>Bacteria</taxon>
        <taxon>Pseudomonadati</taxon>
        <taxon>Pseudomonadota</taxon>
        <taxon>Gammaproteobacteria</taxon>
        <taxon>Lysobacterales</taxon>
        <taxon>Rhodanobacteraceae</taxon>
        <taxon>Luteibacter</taxon>
    </lineage>
</organism>
<name>A0A0G9H8C1_9GAMM</name>
<keyword evidence="2" id="KW-1185">Reference proteome</keyword>
<protein>
    <submittedName>
        <fullName evidence="1">Uncharacterized protein</fullName>
    </submittedName>
</protein>
<dbReference type="EMBL" id="CP017480">
    <property type="protein sequence ID" value="APG06257.1"/>
    <property type="molecule type" value="Genomic_DNA"/>
</dbReference>